<dbReference type="RefSeq" id="WP_063916082.1">
    <property type="nucleotide sequence ID" value="NZ_JAAXOT010000010.1"/>
</dbReference>
<feature type="compositionally biased region" description="Polar residues" evidence="1">
    <location>
        <begin position="291"/>
        <end position="301"/>
    </location>
</feature>
<feature type="compositionally biased region" description="Gly residues" evidence="1">
    <location>
        <begin position="278"/>
        <end position="290"/>
    </location>
</feature>
<feature type="compositionally biased region" description="Gly residues" evidence="1">
    <location>
        <begin position="340"/>
        <end position="352"/>
    </location>
</feature>
<accession>A0A846YHG6</accession>
<gene>
    <name evidence="2" type="ORF">HGA15_19855</name>
</gene>
<evidence type="ECO:0000256" key="1">
    <source>
        <dbReference type="SAM" id="MobiDB-lite"/>
    </source>
</evidence>
<proteinExistence type="predicted"/>
<organism evidence="2 3">
    <name type="scientific">Nocardia flavorosea</name>
    <dbReference type="NCBI Taxonomy" id="53429"/>
    <lineage>
        <taxon>Bacteria</taxon>
        <taxon>Bacillati</taxon>
        <taxon>Actinomycetota</taxon>
        <taxon>Actinomycetes</taxon>
        <taxon>Mycobacteriales</taxon>
        <taxon>Nocardiaceae</taxon>
        <taxon>Nocardia</taxon>
    </lineage>
</organism>
<dbReference type="EMBL" id="JAAXOT010000010">
    <property type="protein sequence ID" value="NKY58353.1"/>
    <property type="molecule type" value="Genomic_DNA"/>
</dbReference>
<evidence type="ECO:0000313" key="2">
    <source>
        <dbReference type="EMBL" id="NKY58353.1"/>
    </source>
</evidence>
<reference evidence="2 3" key="1">
    <citation type="submission" date="2020-04" db="EMBL/GenBank/DDBJ databases">
        <title>MicrobeNet Type strains.</title>
        <authorList>
            <person name="Nicholson A.C."/>
        </authorList>
    </citation>
    <scope>NUCLEOTIDE SEQUENCE [LARGE SCALE GENOMIC DNA]</scope>
    <source>
        <strain evidence="2 3">JCM 3332</strain>
    </source>
</reference>
<protein>
    <submittedName>
        <fullName evidence="2">Uncharacterized protein</fullName>
    </submittedName>
</protein>
<keyword evidence="3" id="KW-1185">Reference proteome</keyword>
<dbReference type="Proteomes" id="UP000570678">
    <property type="component" value="Unassembled WGS sequence"/>
</dbReference>
<dbReference type="AlphaFoldDB" id="A0A846YHG6"/>
<name>A0A846YHG6_9NOCA</name>
<feature type="region of interest" description="Disordered" evidence="1">
    <location>
        <begin position="255"/>
        <end position="302"/>
    </location>
</feature>
<feature type="region of interest" description="Disordered" evidence="1">
    <location>
        <begin position="314"/>
        <end position="376"/>
    </location>
</feature>
<comment type="caution">
    <text evidence="2">The sequence shown here is derived from an EMBL/GenBank/DDBJ whole genome shotgun (WGS) entry which is preliminary data.</text>
</comment>
<evidence type="ECO:0000313" key="3">
    <source>
        <dbReference type="Proteomes" id="UP000570678"/>
    </source>
</evidence>
<sequence>MMTPIDDAVQSLLAQHVPDSISTRPVSEVLADLGLGPLPALPSEVVLPELPPLPALDLSLLVKPLTDLADAFGTGRLSADPGSDPAQVFSDISGTIQSVAQVGASALQVAMSLWQGMGADAASDTATQVQRDSAAVSLQSAQTSAHTVKAAGSVFTGAASMAAIIAKYLASVTAAAPFLATGGGQMFLLTMTAETLAEALVVVGKTRTELGIESAQLMQSGQKLPVSGAEGMDPVQILSQLAQLVPALSGMAVSAARAAGREPPGPESGSTQNDDLDGGVGRPSGAGGTGLPSTGIGSQPQYLAAWGPRSGFSAGGVPSSLPTAGSPGATPMTGSSPARGPGGMMPMGGLGAGLARPADESSAASARPAEVSESNGAEVVGEISGVTLPVVGAARHISEELQGGTPDKALTL</sequence>